<dbReference type="Pfam" id="PF02604">
    <property type="entry name" value="PhdYeFM_antitox"/>
    <property type="match status" value="1"/>
</dbReference>
<proteinExistence type="inferred from homology"/>
<evidence type="ECO:0000256" key="1">
    <source>
        <dbReference type="ARBA" id="ARBA00009981"/>
    </source>
</evidence>
<comment type="function">
    <text evidence="2">Antitoxin component of a type II toxin-antitoxin (TA) system.</text>
</comment>
<dbReference type="PANTHER" id="PTHR35377:SF4">
    <property type="entry name" value="PREVENT-HOST-DEATH FAMILY PROTEIN"/>
    <property type="match status" value="1"/>
</dbReference>
<sequence>MHTALPTQVNIHEAKTRLSQLIEQVEAGGEVVIARAGSPVVRLVAVAQPRPRRVLGALAGHLPSPGDYNAPLPDELLDAFEGH</sequence>
<dbReference type="InterPro" id="IPR051416">
    <property type="entry name" value="phD-YefM_TA_antitoxins"/>
</dbReference>
<protein>
    <recommendedName>
        <fullName evidence="2">Antitoxin</fullName>
    </recommendedName>
</protein>
<dbReference type="OrthoDB" id="9800503at2"/>
<dbReference type="NCBIfam" id="TIGR01552">
    <property type="entry name" value="phd_fam"/>
    <property type="match status" value="1"/>
</dbReference>
<keyword evidence="4" id="KW-1185">Reference proteome</keyword>
<dbReference type="KEGG" id="tsy:THSYN_21035"/>
<dbReference type="Proteomes" id="UP000232638">
    <property type="component" value="Chromosome"/>
</dbReference>
<evidence type="ECO:0000313" key="4">
    <source>
        <dbReference type="Proteomes" id="UP000232638"/>
    </source>
</evidence>
<dbReference type="RefSeq" id="WP_100920872.1">
    <property type="nucleotide sequence ID" value="NZ_CP020370.1"/>
</dbReference>
<dbReference type="SUPFAM" id="SSF143120">
    <property type="entry name" value="YefM-like"/>
    <property type="match status" value="1"/>
</dbReference>
<gene>
    <name evidence="3" type="ORF">THSYN_21035</name>
</gene>
<evidence type="ECO:0000256" key="2">
    <source>
        <dbReference type="RuleBase" id="RU362080"/>
    </source>
</evidence>
<name>A0A2K8UDL3_9GAMM</name>
<dbReference type="EMBL" id="CP020370">
    <property type="protein sequence ID" value="AUB83181.1"/>
    <property type="molecule type" value="Genomic_DNA"/>
</dbReference>
<dbReference type="Gene3D" id="3.40.1620.10">
    <property type="entry name" value="YefM-like domain"/>
    <property type="match status" value="1"/>
</dbReference>
<reference evidence="3 4" key="1">
    <citation type="submission" date="2017-03" db="EMBL/GenBank/DDBJ databases">
        <title>Complete genome sequence of Candidatus 'Thiodictyon syntrophicum' sp. nov. strain Cad16T, a photolithoautotroph purple sulfur bacterium isolated from an alpine meromictic lake.</title>
        <authorList>
            <person name="Luedin S.M."/>
            <person name="Pothier J.F."/>
            <person name="Danza F."/>
            <person name="Storelli N."/>
            <person name="Wittwer M."/>
            <person name="Tonolla M."/>
        </authorList>
    </citation>
    <scope>NUCLEOTIDE SEQUENCE [LARGE SCALE GENOMIC DNA]</scope>
    <source>
        <strain evidence="3 4">Cad16T</strain>
    </source>
</reference>
<comment type="similarity">
    <text evidence="1 2">Belongs to the phD/YefM antitoxin family.</text>
</comment>
<dbReference type="InterPro" id="IPR036165">
    <property type="entry name" value="YefM-like_sf"/>
</dbReference>
<dbReference type="InterPro" id="IPR006442">
    <property type="entry name" value="Antitoxin_Phd/YefM"/>
</dbReference>
<dbReference type="PANTHER" id="PTHR35377">
    <property type="entry name" value="ANTITOXIN VAPB49-RELATED-RELATED"/>
    <property type="match status" value="1"/>
</dbReference>
<accession>A0A2K8UDL3</accession>
<evidence type="ECO:0000313" key="3">
    <source>
        <dbReference type="EMBL" id="AUB83181.1"/>
    </source>
</evidence>
<dbReference type="AlphaFoldDB" id="A0A2K8UDL3"/>
<organism evidence="3 4">
    <name type="scientific">Candidatus Thiodictyon syntrophicum</name>
    <dbReference type="NCBI Taxonomy" id="1166950"/>
    <lineage>
        <taxon>Bacteria</taxon>
        <taxon>Pseudomonadati</taxon>
        <taxon>Pseudomonadota</taxon>
        <taxon>Gammaproteobacteria</taxon>
        <taxon>Chromatiales</taxon>
        <taxon>Chromatiaceae</taxon>
        <taxon>Thiodictyon</taxon>
    </lineage>
</organism>